<keyword evidence="1" id="KW-0378">Hydrolase</keyword>
<dbReference type="InterPro" id="IPR037175">
    <property type="entry name" value="KFase_sf"/>
</dbReference>
<dbReference type="EC" id="3.5.-.-" evidence="1"/>
<gene>
    <name evidence="1" type="ORF">ACFPN2_34525</name>
</gene>
<proteinExistence type="predicted"/>
<dbReference type="Gene3D" id="3.50.30.50">
    <property type="entry name" value="Putative cyclase"/>
    <property type="match status" value="1"/>
</dbReference>
<dbReference type="RefSeq" id="WP_380605247.1">
    <property type="nucleotide sequence ID" value="NZ_JBHSDU010000015.1"/>
</dbReference>
<sequence length="189" mass="20818">MLIDLSLPLNIAQFSGGEDYVRKIVEAGHAGTHFDVMDKVFPLESFRTNGKVVDVSHIRDREVEITDIAHVPVQSGDMLIFYTGWVDELGYDTAHDYVKKSAELADATVAYLVDQGVRLIGVDAAGVQKPKKHAAVDQYCADRGVFIIENLNNVRQLLSLSAPFTVYTAPLNRTDLTGLPCRVIAETRA</sequence>
<keyword evidence="2" id="KW-1185">Reference proteome</keyword>
<accession>A0ABV8T4R5</accession>
<dbReference type="Pfam" id="PF04199">
    <property type="entry name" value="Cyclase"/>
    <property type="match status" value="1"/>
</dbReference>
<dbReference type="SUPFAM" id="SSF102198">
    <property type="entry name" value="Putative cyclase"/>
    <property type="match status" value="1"/>
</dbReference>
<protein>
    <submittedName>
        <fullName evidence="1">Cyclase family protein</fullName>
        <ecNumber evidence="1">3.5.-.-</ecNumber>
    </submittedName>
</protein>
<dbReference type="InterPro" id="IPR007325">
    <property type="entry name" value="KFase/CYL"/>
</dbReference>
<name>A0ABV8T4R5_9GAMM</name>
<dbReference type="GO" id="GO:0016787">
    <property type="term" value="F:hydrolase activity"/>
    <property type="evidence" value="ECO:0007669"/>
    <property type="project" value="UniProtKB-KW"/>
</dbReference>
<evidence type="ECO:0000313" key="2">
    <source>
        <dbReference type="Proteomes" id="UP001595904"/>
    </source>
</evidence>
<dbReference type="Proteomes" id="UP001595904">
    <property type="component" value="Unassembled WGS sequence"/>
</dbReference>
<dbReference type="EMBL" id="JBHSDU010000015">
    <property type="protein sequence ID" value="MFC4314232.1"/>
    <property type="molecule type" value="Genomic_DNA"/>
</dbReference>
<evidence type="ECO:0000313" key="1">
    <source>
        <dbReference type="EMBL" id="MFC4314232.1"/>
    </source>
</evidence>
<reference evidence="2" key="1">
    <citation type="journal article" date="2019" name="Int. J. Syst. Evol. Microbiol.">
        <title>The Global Catalogue of Microorganisms (GCM) 10K type strain sequencing project: providing services to taxonomists for standard genome sequencing and annotation.</title>
        <authorList>
            <consortium name="The Broad Institute Genomics Platform"/>
            <consortium name="The Broad Institute Genome Sequencing Center for Infectious Disease"/>
            <person name="Wu L."/>
            <person name="Ma J."/>
        </authorList>
    </citation>
    <scope>NUCLEOTIDE SEQUENCE [LARGE SCALE GENOMIC DNA]</scope>
    <source>
        <strain evidence="2">CGMCC 1.10759</strain>
    </source>
</reference>
<comment type="caution">
    <text evidence="1">The sequence shown here is derived from an EMBL/GenBank/DDBJ whole genome shotgun (WGS) entry which is preliminary data.</text>
</comment>
<organism evidence="1 2">
    <name type="scientific">Steroidobacter flavus</name>
    <dbReference type="NCBI Taxonomy" id="1842136"/>
    <lineage>
        <taxon>Bacteria</taxon>
        <taxon>Pseudomonadati</taxon>
        <taxon>Pseudomonadota</taxon>
        <taxon>Gammaproteobacteria</taxon>
        <taxon>Steroidobacterales</taxon>
        <taxon>Steroidobacteraceae</taxon>
        <taxon>Steroidobacter</taxon>
    </lineage>
</organism>